<protein>
    <submittedName>
        <fullName evidence="1">Uncharacterized protein</fullName>
    </submittedName>
</protein>
<evidence type="ECO:0000313" key="2">
    <source>
        <dbReference type="Proteomes" id="UP001562425"/>
    </source>
</evidence>
<proteinExistence type="predicted"/>
<dbReference type="PANTHER" id="PTHR42780">
    <property type="entry name" value="SOLEUCYL-TRNA SYNTHETASE"/>
    <property type="match status" value="1"/>
</dbReference>
<accession>A0ABD1DT33</accession>
<dbReference type="AlphaFoldDB" id="A0ABD1DT33"/>
<dbReference type="Proteomes" id="UP001562425">
    <property type="component" value="Unassembled WGS sequence"/>
</dbReference>
<dbReference type="InterPro" id="IPR023586">
    <property type="entry name" value="Ile-tRNA-ligase_type2"/>
</dbReference>
<name>A0ABD1DT33_CULPP</name>
<dbReference type="Gene3D" id="1.10.730.10">
    <property type="entry name" value="Isoleucyl-tRNA Synthetase, Domain 1"/>
    <property type="match status" value="1"/>
</dbReference>
<comment type="caution">
    <text evidence="1">The sequence shown here is derived from an EMBL/GenBank/DDBJ whole genome shotgun (WGS) entry which is preliminary data.</text>
</comment>
<reference evidence="1 2" key="1">
    <citation type="submission" date="2024-05" db="EMBL/GenBank/DDBJ databases">
        <title>Culex pipiens pipiens assembly and annotation.</title>
        <authorList>
            <person name="Alout H."/>
            <person name="Durand T."/>
        </authorList>
    </citation>
    <scope>NUCLEOTIDE SEQUENCE [LARGE SCALE GENOMIC DNA]</scope>
    <source>
        <strain evidence="1">HA-2024</strain>
        <tissue evidence="1">Whole body</tissue>
    </source>
</reference>
<sequence>MIWDGTPSTTRRTGMEVVHKYGADALRLYLINSSDVRAENLRFKEDGVKDIMKDVFLPQWRTGLCNTWMKEGCKKFKSPDAAVAATFGTAAAVTSETAADVQPALLAAATIHATGDLIRESSKQDMGNSKLTRL</sequence>
<organism evidence="1 2">
    <name type="scientific">Culex pipiens pipiens</name>
    <name type="common">Northern house mosquito</name>
    <dbReference type="NCBI Taxonomy" id="38569"/>
    <lineage>
        <taxon>Eukaryota</taxon>
        <taxon>Metazoa</taxon>
        <taxon>Ecdysozoa</taxon>
        <taxon>Arthropoda</taxon>
        <taxon>Hexapoda</taxon>
        <taxon>Insecta</taxon>
        <taxon>Pterygota</taxon>
        <taxon>Neoptera</taxon>
        <taxon>Endopterygota</taxon>
        <taxon>Diptera</taxon>
        <taxon>Nematocera</taxon>
        <taxon>Culicoidea</taxon>
        <taxon>Culicidae</taxon>
        <taxon>Culicinae</taxon>
        <taxon>Culicini</taxon>
        <taxon>Culex</taxon>
        <taxon>Culex</taxon>
    </lineage>
</organism>
<gene>
    <name evidence="1" type="ORF">pipiens_019884</name>
</gene>
<keyword evidence="2" id="KW-1185">Reference proteome</keyword>
<dbReference type="EMBL" id="JBEHCU010003651">
    <property type="protein sequence ID" value="KAL1402067.1"/>
    <property type="molecule type" value="Genomic_DNA"/>
</dbReference>
<dbReference type="PANTHER" id="PTHR42780:SF1">
    <property type="entry name" value="ISOLEUCINE--TRNA LIGASE, CYTOPLASMIC"/>
    <property type="match status" value="1"/>
</dbReference>
<evidence type="ECO:0000313" key="1">
    <source>
        <dbReference type="EMBL" id="KAL1402067.1"/>
    </source>
</evidence>